<evidence type="ECO:0000256" key="4">
    <source>
        <dbReference type="ARBA" id="ARBA00022643"/>
    </source>
</evidence>
<evidence type="ECO:0000313" key="10">
    <source>
        <dbReference type="EMBL" id="KAA4539769.1"/>
    </source>
</evidence>
<evidence type="ECO:0000256" key="1">
    <source>
        <dbReference type="ARBA" id="ARBA00022448"/>
    </source>
</evidence>
<dbReference type="EMBL" id="JAQQPO010000001">
    <property type="protein sequence ID" value="MDC7956769.1"/>
    <property type="molecule type" value="Genomic_DNA"/>
</dbReference>
<dbReference type="InterPro" id="IPR007329">
    <property type="entry name" value="FMN-bd"/>
</dbReference>
<dbReference type="EMBL" id="VWKB01000046">
    <property type="protein sequence ID" value="KAA4090279.1"/>
    <property type="molecule type" value="Genomic_DNA"/>
</dbReference>
<dbReference type="InterPro" id="IPR010209">
    <property type="entry name" value="Ion_transpt_RnfG/RsxG"/>
</dbReference>
<keyword evidence="22" id="KW-1185">Reference proteome</keyword>
<keyword evidence="6" id="KW-1278">Translocase</keyword>
<dbReference type="PANTHER" id="PTHR36118:SF1">
    <property type="entry name" value="ION-TRANSLOCATING OXIDOREDUCTASE COMPLEX SUBUNIT G"/>
    <property type="match status" value="1"/>
</dbReference>
<reference evidence="15" key="5">
    <citation type="submission" date="2019-07" db="EMBL/GenBank/DDBJ databases">
        <authorList>
            <person name="Ross B.D."/>
            <person name="Verster A.J."/>
            <person name="Radey M.C."/>
            <person name="Schmidtke D.T."/>
            <person name="Pope C.E."/>
            <person name="Hoffman L.R."/>
            <person name="Hajjar A."/>
            <person name="Peterson S.B."/>
            <person name="Borenstein E."/>
            <person name="Mougous J.D."/>
        </authorList>
    </citation>
    <scope>NUCLEOTIDE SEQUENCE</scope>
    <source>
        <strain evidence="15">3725 D1 iv</strain>
    </source>
</reference>
<dbReference type="GO" id="GO:0010181">
    <property type="term" value="F:FMN binding"/>
    <property type="evidence" value="ECO:0007669"/>
    <property type="project" value="InterPro"/>
</dbReference>
<reference evidence="18" key="1">
    <citation type="journal article" date="2018" name="J. Anim. Genet.">
        <title>Acquired interbacterial defense systems protect against interspecies antagonism in the human gut microbiome.</title>
        <authorList>
            <person name="Ross B.D."/>
            <person name="Verster A.J."/>
            <person name="Radey M.C."/>
            <person name="Schmidtke D.T."/>
            <person name="Pope C.E."/>
            <person name="Hoffman L.R."/>
            <person name="Hajjar A."/>
            <person name="Peterson S.B."/>
            <person name="Borenstein E."/>
            <person name="Mougous J."/>
        </authorList>
    </citation>
    <scope>NUCLEOTIDE SEQUENCE [LARGE SCALE GENOMIC DNA]</scope>
    <source>
        <strain evidence="18">3725 D1 iv</strain>
    </source>
</reference>
<keyword evidence="6" id="KW-0472">Membrane</keyword>
<evidence type="ECO:0000313" key="21">
    <source>
        <dbReference type="Proteomes" id="UP000435985"/>
    </source>
</evidence>
<dbReference type="EMBL" id="VWLB01000005">
    <property type="protein sequence ID" value="KAA3930477.1"/>
    <property type="molecule type" value="Genomic_DNA"/>
</dbReference>
<keyword evidence="2 6" id="KW-0597">Phosphoprotein</keyword>
<evidence type="ECO:0000313" key="22">
    <source>
        <dbReference type="Proteomes" id="UP000473905"/>
    </source>
</evidence>
<reference evidence="16 17" key="3">
    <citation type="submission" date="2018-08" db="EMBL/GenBank/DDBJ databases">
        <title>A genome reference for cultivated species of the human gut microbiota.</title>
        <authorList>
            <person name="Zou Y."/>
            <person name="Xue W."/>
            <person name="Luo G."/>
        </authorList>
    </citation>
    <scope>NUCLEOTIDE SEQUENCE [LARGE SCALE GENOMIC DNA]</scope>
    <source>
        <strain evidence="16 17">AF20-9LB</strain>
    </source>
</reference>
<evidence type="ECO:0000313" key="12">
    <source>
        <dbReference type="EMBL" id="KAA4661867.1"/>
    </source>
</evidence>
<evidence type="ECO:0000256" key="3">
    <source>
        <dbReference type="ARBA" id="ARBA00022630"/>
    </source>
</evidence>
<keyword evidence="6" id="KW-1133">Transmembrane helix</keyword>
<sequence length="248" mass="25692">MKKLESSLKNMLLVLTGVTAISVALLAYVNELTKGPIAEANAKTLNEALKKVLPEFTNNPVAESDTIFSEKDGKKNVDFIVYPAKNGEELVGTAVEAKSMGFGGELKVLVGFNAEGKIYNYSLLAHTETPGLGSKADKWFGAYDPAKGEKAVSHEESTKSILGMNPGEAPLTVSKDGGAVDAITASTITSRAFLNAVNAAYQAYKAEGGEVNGVTGASQKAKGADADAADAATGATIKVELTDSVSAK</sequence>
<evidence type="ECO:0000313" key="13">
    <source>
        <dbReference type="EMBL" id="MDC2407892.1"/>
    </source>
</evidence>
<evidence type="ECO:0000313" key="23">
    <source>
        <dbReference type="Proteomes" id="UP000478493"/>
    </source>
</evidence>
<keyword evidence="4 6" id="KW-0288">FMN</keyword>
<dbReference type="AlphaFoldDB" id="A0A1Y4Q263"/>
<dbReference type="SMART" id="SM00900">
    <property type="entry name" value="FMN_bind"/>
    <property type="match status" value="1"/>
</dbReference>
<dbReference type="GO" id="GO:0005886">
    <property type="term" value="C:plasma membrane"/>
    <property type="evidence" value="ECO:0007669"/>
    <property type="project" value="UniProtKB-SubCell"/>
</dbReference>
<dbReference type="EMBL" id="VWFP01000015">
    <property type="protein sequence ID" value="KAA4625525.1"/>
    <property type="molecule type" value="Genomic_DNA"/>
</dbReference>
<dbReference type="EC" id="7.-.-.-" evidence="6"/>
<reference evidence="19 20" key="4">
    <citation type="journal article" date="2019" name="Nat. Med.">
        <title>A library of human gut bacterial isolates paired with longitudinal multiomics data enables mechanistic microbiome research.</title>
        <authorList>
            <person name="Poyet M."/>
            <person name="Groussin M."/>
            <person name="Gibbons S.M."/>
            <person name="Avila-Pacheco J."/>
            <person name="Jiang X."/>
            <person name="Kearney S.M."/>
            <person name="Perrotta A.R."/>
            <person name="Berdy B."/>
            <person name="Zhao S."/>
            <person name="Lieberman T.D."/>
            <person name="Swanson P.K."/>
            <person name="Smith M."/>
            <person name="Roesemann S."/>
            <person name="Alexander J.E."/>
            <person name="Rich S.A."/>
            <person name="Livny J."/>
            <person name="Vlamakis H."/>
            <person name="Clish C."/>
            <person name="Bullock K."/>
            <person name="Deik A."/>
            <person name="Scott J."/>
            <person name="Pierce K.A."/>
            <person name="Xavier R.J."/>
            <person name="Alm E.J."/>
        </authorList>
    </citation>
    <scope>NUCLEOTIDE SEQUENCE [LARGE SCALE GENOMIC DNA]</scope>
    <source>
        <strain evidence="9 22">BIOML-A134</strain>
        <strain evidence="12 21">BIOML-A14</strain>
        <strain evidence="11 20">BIOML-A15</strain>
        <strain evidence="8 19">BIOML-A160</strain>
        <strain evidence="10 23">BIOML-A41</strain>
    </source>
</reference>
<dbReference type="EMBL" id="VWFO01000034">
    <property type="protein sequence ID" value="KAA4661867.1"/>
    <property type="molecule type" value="Genomic_DNA"/>
</dbReference>
<keyword evidence="6" id="KW-1003">Cell membrane</keyword>
<feature type="domain" description="FMN-binding" evidence="7">
    <location>
        <begin position="101"/>
        <end position="204"/>
    </location>
</feature>
<dbReference type="Proteomes" id="UP000435985">
    <property type="component" value="Unassembled WGS sequence"/>
</dbReference>
<accession>A0A1Y4Q263</accession>
<dbReference type="PANTHER" id="PTHR36118">
    <property type="entry name" value="ION-TRANSLOCATING OXIDOREDUCTASE COMPLEX SUBUNIT G"/>
    <property type="match status" value="1"/>
</dbReference>
<comment type="subunit">
    <text evidence="6">The complex is composed of six subunits: RnfA, RnfB, RnfC, RnfD, RnfE and RnfG.</text>
</comment>
<dbReference type="EMBL" id="VWGP01000004">
    <property type="protein sequence ID" value="KAA4539769.1"/>
    <property type="molecule type" value="Genomic_DNA"/>
</dbReference>
<dbReference type="Proteomes" id="UP000318823">
    <property type="component" value="Chromosome"/>
</dbReference>
<evidence type="ECO:0000313" key="9">
    <source>
        <dbReference type="EMBL" id="KAA4090279.1"/>
    </source>
</evidence>
<comment type="similarity">
    <text evidence="6">Belongs to the RnfG family.</text>
</comment>
<proteinExistence type="inferred from homology"/>
<comment type="function">
    <text evidence="6">Part of a membrane-bound complex that couples electron transfer with translocation of ions across the membrane.</text>
</comment>
<evidence type="ECO:0000259" key="7">
    <source>
        <dbReference type="SMART" id="SM00900"/>
    </source>
</evidence>
<dbReference type="Proteomes" id="UP001214017">
    <property type="component" value="Unassembled WGS sequence"/>
</dbReference>
<dbReference type="Proteomes" id="UP000424805">
    <property type="component" value="Unassembled WGS sequence"/>
</dbReference>
<comment type="cofactor">
    <cofactor evidence="6">
        <name>FMN</name>
        <dbReference type="ChEBI" id="CHEBI:58210"/>
    </cofactor>
</comment>
<gene>
    <name evidence="6" type="primary">rnfG</name>
    <name evidence="16" type="ORF">DWX70_13130</name>
    <name evidence="15" type="ORF">DYI28_00635</name>
    <name evidence="10" type="ORF">F3B85_07200</name>
    <name evidence="11" type="ORF">F3B90_15445</name>
    <name evidence="12" type="ORF">F3B98_21165</name>
    <name evidence="9" type="ORF">F3D66_25495</name>
    <name evidence="8" type="ORF">F3F25_04600</name>
    <name evidence="13" type="ORF">PO240_08415</name>
    <name evidence="14" type="ORF">PQ628_00925</name>
</gene>
<reference evidence="13" key="6">
    <citation type="submission" date="2022-10" db="EMBL/GenBank/DDBJ databases">
        <title>Human gut microbiome strain richness.</title>
        <authorList>
            <person name="Chen-Liaw A."/>
        </authorList>
    </citation>
    <scope>NUCLEOTIDE SEQUENCE</scope>
    <source>
        <strain evidence="13">F7_m1001271B151109d0_201107</strain>
        <strain evidence="14">RTP21484st1_H8_RTP21484_190118</strain>
    </source>
</reference>
<keyword evidence="6" id="KW-0812">Transmembrane</keyword>
<dbReference type="GO" id="GO:0009055">
    <property type="term" value="F:electron transfer activity"/>
    <property type="evidence" value="ECO:0007669"/>
    <property type="project" value="InterPro"/>
</dbReference>
<keyword evidence="5 6" id="KW-0249">Electron transport</keyword>
<dbReference type="HAMAP" id="MF_00479">
    <property type="entry name" value="RsxG_RnfG"/>
    <property type="match status" value="1"/>
</dbReference>
<evidence type="ECO:0000313" key="16">
    <source>
        <dbReference type="EMBL" id="RGS83321.1"/>
    </source>
</evidence>
<evidence type="ECO:0000313" key="17">
    <source>
        <dbReference type="Proteomes" id="UP000266492"/>
    </source>
</evidence>
<dbReference type="GO" id="GO:0022900">
    <property type="term" value="P:electron transport chain"/>
    <property type="evidence" value="ECO:0007669"/>
    <property type="project" value="UniProtKB-UniRule"/>
</dbReference>
<dbReference type="RefSeq" id="WP_004309218.1">
    <property type="nucleotide sequence ID" value="NZ_BAABYJ010000001.1"/>
</dbReference>
<dbReference type="Proteomes" id="UP000473905">
    <property type="component" value="Unassembled WGS sequence"/>
</dbReference>
<organism evidence="16 17">
    <name type="scientific">Bacteroides ovatus</name>
    <dbReference type="NCBI Taxonomy" id="28116"/>
    <lineage>
        <taxon>Bacteria</taxon>
        <taxon>Pseudomonadati</taxon>
        <taxon>Bacteroidota</taxon>
        <taxon>Bacteroidia</taxon>
        <taxon>Bacteroidales</taxon>
        <taxon>Bacteroidaceae</taxon>
        <taxon>Bacteroides</taxon>
    </lineage>
</organism>
<evidence type="ECO:0000256" key="5">
    <source>
        <dbReference type="ARBA" id="ARBA00022982"/>
    </source>
</evidence>
<dbReference type="Proteomes" id="UP000266492">
    <property type="component" value="Unassembled WGS sequence"/>
</dbReference>
<reference evidence="15" key="2">
    <citation type="journal article" date="2018" name="Nature">
        <title>Human gut bacteria contain acquired interbacterial defence systems.</title>
        <authorList>
            <person name="Ross B.D."/>
            <person name="Verster A.J."/>
            <person name="Radey M.C."/>
            <person name="Schmidtke D.T."/>
            <person name="Pope C.E."/>
            <person name="Hoffman L.R."/>
            <person name="Hajjar A."/>
            <person name="Peterson S.B."/>
            <person name="Borenstein E."/>
            <person name="Mougous J."/>
        </authorList>
    </citation>
    <scope>NUCLEOTIDE SEQUENCE</scope>
    <source>
        <strain evidence="15">3725 D1 iv</strain>
    </source>
</reference>
<dbReference type="Gene3D" id="3.90.1010.20">
    <property type="match status" value="1"/>
</dbReference>
<comment type="subcellular location">
    <subcellularLocation>
        <location evidence="6">Cell membrane</location>
        <topology evidence="6">Single-pass membrane protein</topology>
    </subcellularLocation>
</comment>
<dbReference type="EMBL" id="CP041395">
    <property type="protein sequence ID" value="QDM07340.1"/>
    <property type="molecule type" value="Genomic_DNA"/>
</dbReference>
<dbReference type="EMBL" id="JAQNWR010000004">
    <property type="protein sequence ID" value="MDC2407892.1"/>
    <property type="molecule type" value="Genomic_DNA"/>
</dbReference>
<keyword evidence="1 6" id="KW-0813">Transport</keyword>
<feature type="modified residue" description="FMN phosphoryl threonine" evidence="6">
    <location>
        <position position="187"/>
    </location>
</feature>
<evidence type="ECO:0000313" key="8">
    <source>
        <dbReference type="EMBL" id="KAA3930477.1"/>
    </source>
</evidence>
<dbReference type="Proteomes" id="UP000478493">
    <property type="component" value="Unassembled WGS sequence"/>
</dbReference>
<evidence type="ECO:0000256" key="6">
    <source>
        <dbReference type="HAMAP-Rule" id="MF_00479"/>
    </source>
</evidence>
<evidence type="ECO:0000313" key="15">
    <source>
        <dbReference type="EMBL" id="QDM07340.1"/>
    </source>
</evidence>
<evidence type="ECO:0000256" key="2">
    <source>
        <dbReference type="ARBA" id="ARBA00022553"/>
    </source>
</evidence>
<evidence type="ECO:0000313" key="20">
    <source>
        <dbReference type="Proteomes" id="UP000424805"/>
    </source>
</evidence>
<protein>
    <recommendedName>
        <fullName evidence="6">Ion-translocating oxidoreductase complex subunit G</fullName>
        <ecNumber evidence="6">7.-.-.-</ecNumber>
    </recommendedName>
    <alternativeName>
        <fullName evidence="6">Rnf electron transport complex subunit G</fullName>
    </alternativeName>
</protein>
<evidence type="ECO:0000313" key="18">
    <source>
        <dbReference type="Proteomes" id="UP000318823"/>
    </source>
</evidence>
<name>A0A1Y4Q263_BACOV</name>
<keyword evidence="3 6" id="KW-0285">Flavoprotein</keyword>
<dbReference type="EMBL" id="QRVZ01000009">
    <property type="protein sequence ID" value="RGS83321.1"/>
    <property type="molecule type" value="Genomic_DNA"/>
</dbReference>
<dbReference type="PIRSF" id="PIRSF006091">
    <property type="entry name" value="E_trnsport_RnfG"/>
    <property type="match status" value="1"/>
</dbReference>
<dbReference type="Pfam" id="PF04205">
    <property type="entry name" value="FMN_bind"/>
    <property type="match status" value="1"/>
</dbReference>
<dbReference type="GeneID" id="69480384"/>
<evidence type="ECO:0000313" key="14">
    <source>
        <dbReference type="EMBL" id="MDC7956769.1"/>
    </source>
</evidence>
<dbReference type="NCBIfam" id="TIGR01947">
    <property type="entry name" value="rnfG"/>
    <property type="match status" value="1"/>
</dbReference>
<evidence type="ECO:0000313" key="19">
    <source>
        <dbReference type="Proteomes" id="UP000365824"/>
    </source>
</evidence>
<dbReference type="Proteomes" id="UP001215078">
    <property type="component" value="Unassembled WGS sequence"/>
</dbReference>
<evidence type="ECO:0000313" key="11">
    <source>
        <dbReference type="EMBL" id="KAA4625525.1"/>
    </source>
</evidence>
<dbReference type="Proteomes" id="UP000365824">
    <property type="component" value="Unassembled WGS sequence"/>
</dbReference>